<organism evidence="1">
    <name type="scientific">marine sediment metagenome</name>
    <dbReference type="NCBI Taxonomy" id="412755"/>
    <lineage>
        <taxon>unclassified sequences</taxon>
        <taxon>metagenomes</taxon>
        <taxon>ecological metagenomes</taxon>
    </lineage>
</organism>
<reference evidence="1" key="1">
    <citation type="journal article" date="2015" name="Nature">
        <title>Complex archaea that bridge the gap between prokaryotes and eukaryotes.</title>
        <authorList>
            <person name="Spang A."/>
            <person name="Saw J.H."/>
            <person name="Jorgensen S.L."/>
            <person name="Zaremba-Niedzwiedzka K."/>
            <person name="Martijn J."/>
            <person name="Lind A.E."/>
            <person name="van Eijk R."/>
            <person name="Schleper C."/>
            <person name="Guy L."/>
            <person name="Ettema T.J."/>
        </authorList>
    </citation>
    <scope>NUCLEOTIDE SEQUENCE</scope>
</reference>
<comment type="caution">
    <text evidence="1">The sequence shown here is derived from an EMBL/GenBank/DDBJ whole genome shotgun (WGS) entry which is preliminary data.</text>
</comment>
<gene>
    <name evidence="1" type="ORF">LCGC14_2351790</name>
</gene>
<proteinExistence type="predicted"/>
<protein>
    <submittedName>
        <fullName evidence="1">Uncharacterized protein</fullName>
    </submittedName>
</protein>
<feature type="non-terminal residue" evidence="1">
    <location>
        <position position="51"/>
    </location>
</feature>
<dbReference type="AlphaFoldDB" id="A0A0F9F428"/>
<sequence length="51" mass="5853">MFFIYNECAIREGMLLKIKDDSIENAFDLSCFVIAEVTKTYSNGVEVNIKE</sequence>
<accession>A0A0F9F428</accession>
<evidence type="ECO:0000313" key="1">
    <source>
        <dbReference type="EMBL" id="KKL45817.1"/>
    </source>
</evidence>
<name>A0A0F9F428_9ZZZZ</name>
<dbReference type="EMBL" id="LAZR01034253">
    <property type="protein sequence ID" value="KKL45817.1"/>
    <property type="molecule type" value="Genomic_DNA"/>
</dbReference>